<feature type="signal peptide" evidence="2">
    <location>
        <begin position="1"/>
        <end position="31"/>
    </location>
</feature>
<sequence>MNTKRVGAALGAAAVVLMAACSSTTTGVATAPDDVTPFTTSSKAPRSTAAKSPGPPPGVGRGPADLPAEAYAEVRAAGIQGSDTAIGEQLMLACIMAGGSFNKTKQDVVDVLIQMGSRLSPPALMTIVTVALKYECPELAGKLGG</sequence>
<evidence type="ECO:0000313" key="4">
    <source>
        <dbReference type="Proteomes" id="UP000179636"/>
    </source>
</evidence>
<feature type="region of interest" description="Disordered" evidence="1">
    <location>
        <begin position="29"/>
        <end position="65"/>
    </location>
</feature>
<dbReference type="PROSITE" id="PS51257">
    <property type="entry name" value="PROKAR_LIPOPROTEIN"/>
    <property type="match status" value="1"/>
</dbReference>
<evidence type="ECO:0000256" key="1">
    <source>
        <dbReference type="SAM" id="MobiDB-lite"/>
    </source>
</evidence>
<comment type="caution">
    <text evidence="3">The sequence shown here is derived from an EMBL/GenBank/DDBJ whole genome shotgun (WGS) entry which is preliminary data.</text>
</comment>
<accession>A0A1Q9W3B4</accession>
<feature type="chain" id="PRO_5030033412" description="DUF732 domain-containing protein" evidence="2">
    <location>
        <begin position="32"/>
        <end position="145"/>
    </location>
</feature>
<protein>
    <recommendedName>
        <fullName evidence="5">DUF732 domain-containing protein</fullName>
    </recommendedName>
</protein>
<keyword evidence="4" id="KW-1185">Reference proteome</keyword>
<dbReference type="Proteomes" id="UP000179636">
    <property type="component" value="Unassembled WGS sequence"/>
</dbReference>
<reference evidence="3 4" key="1">
    <citation type="submission" date="2016-10" db="EMBL/GenBank/DDBJ databases">
        <title>Evaluation of Human, Animal and Environmental Mycobacterium chelonae Isolates by Core Genome Phylogenomic Analysis, Targeted Gene Comparison, and Anti-microbial Susceptibility Patterns: A Tale of Mistaken Identities.</title>
        <authorList>
            <person name="Fogelson S.B."/>
            <person name="Camus A.C."/>
            <person name="Lorenz W."/>
            <person name="Vasireddy R."/>
            <person name="Vasireddy S."/>
            <person name="Smith T."/>
            <person name="Brown-Elliott B.A."/>
            <person name="Wallace R.J.Jr."/>
            <person name="Hasan N.A."/>
            <person name="Reischl U."/>
            <person name="Sanchez S."/>
        </authorList>
    </citation>
    <scope>NUCLEOTIDE SEQUENCE [LARGE SCALE GENOMIC DNA]</scope>
    <source>
        <strain evidence="3 4">24999</strain>
    </source>
</reference>
<dbReference type="OrthoDB" id="4734560at2"/>
<proteinExistence type="predicted"/>
<name>A0A1S1KK80_9MYCO</name>
<evidence type="ECO:0000313" key="3">
    <source>
        <dbReference type="EMBL" id="OHU05704.1"/>
    </source>
</evidence>
<organism evidence="3 4">
    <name type="scientific">Mycobacterium syngnathidarum</name>
    <dbReference type="NCBI Taxonomy" id="1908205"/>
    <lineage>
        <taxon>Bacteria</taxon>
        <taxon>Bacillati</taxon>
        <taxon>Actinomycetota</taxon>
        <taxon>Actinomycetes</taxon>
        <taxon>Mycobacteriales</taxon>
        <taxon>Mycobacteriaceae</taxon>
        <taxon>Mycobacterium</taxon>
    </lineage>
</organism>
<accession>A0A1S1KK80</accession>
<dbReference type="STRING" id="1908205.BKG60_26510"/>
<evidence type="ECO:0000256" key="2">
    <source>
        <dbReference type="SAM" id="SignalP"/>
    </source>
</evidence>
<dbReference type="EMBL" id="MLHV01000005">
    <property type="protein sequence ID" value="OHU05704.1"/>
    <property type="molecule type" value="Genomic_DNA"/>
</dbReference>
<gene>
    <name evidence="3" type="ORF">BKG61_07475</name>
</gene>
<dbReference type="AlphaFoldDB" id="A0A1S1KK80"/>
<dbReference type="RefSeq" id="WP_070944264.1">
    <property type="nucleotide sequence ID" value="NZ_MLCL01000089.1"/>
</dbReference>
<evidence type="ECO:0008006" key="5">
    <source>
        <dbReference type="Google" id="ProtNLM"/>
    </source>
</evidence>
<keyword evidence="2" id="KW-0732">Signal</keyword>